<evidence type="ECO:0000313" key="1">
    <source>
        <dbReference type="EMBL" id="MDQ0676567.1"/>
    </source>
</evidence>
<gene>
    <name evidence="1" type="ORF">QFZ36_004193</name>
</gene>
<reference evidence="1 2" key="1">
    <citation type="submission" date="2023-07" db="EMBL/GenBank/DDBJ databases">
        <title>Comparative genomics of wheat-associated soil bacteria to identify genetic determinants of phenazine resistance.</title>
        <authorList>
            <person name="Mouncey N."/>
        </authorList>
    </citation>
    <scope>NUCLEOTIDE SEQUENCE [LARGE SCALE GENOMIC DNA]</scope>
    <source>
        <strain evidence="1 2">W1I3</strain>
    </source>
</reference>
<dbReference type="EMBL" id="JAUSXB010000002">
    <property type="protein sequence ID" value="MDQ0676567.1"/>
    <property type="molecule type" value="Genomic_DNA"/>
</dbReference>
<evidence type="ECO:0008006" key="3">
    <source>
        <dbReference type="Google" id="ProtNLM"/>
    </source>
</evidence>
<dbReference type="RefSeq" id="WP_306639324.1">
    <property type="nucleotide sequence ID" value="NZ_JAUSXB010000002.1"/>
</dbReference>
<name>A0ABU0PS65_9MICC</name>
<organism evidence="1 2">
    <name type="scientific">Pseudarthrobacter siccitolerans</name>
    <dbReference type="NCBI Taxonomy" id="861266"/>
    <lineage>
        <taxon>Bacteria</taxon>
        <taxon>Bacillati</taxon>
        <taxon>Actinomycetota</taxon>
        <taxon>Actinomycetes</taxon>
        <taxon>Micrococcales</taxon>
        <taxon>Micrococcaceae</taxon>
        <taxon>Pseudarthrobacter</taxon>
    </lineage>
</organism>
<dbReference type="Proteomes" id="UP001236806">
    <property type="component" value="Unassembled WGS sequence"/>
</dbReference>
<protein>
    <recommendedName>
        <fullName evidence="3">GIY-YIG domain-containing protein</fullName>
    </recommendedName>
</protein>
<accession>A0ABU0PS65</accession>
<evidence type="ECO:0000313" key="2">
    <source>
        <dbReference type="Proteomes" id="UP001236806"/>
    </source>
</evidence>
<comment type="caution">
    <text evidence="1">The sequence shown here is derived from an EMBL/GenBank/DDBJ whole genome shotgun (WGS) entry which is preliminary data.</text>
</comment>
<proteinExistence type="predicted"/>
<keyword evidence="2" id="KW-1185">Reference proteome</keyword>
<sequence>MAKLKHFTVHELMGEGFRGFQTFQDVRQQYAQDDGGIPKSPGVYVVLRVNTSAPQFLTKGFGGTHKARKANAPISELEASWVHGASVLYFGKAGQRKDGGGLWDRINEYSVAGQGRVHGHSGGEYIWQLADARKLLVAWKVVQGGTEKKLEDAMILAFKDRYGKVPFANRTL</sequence>